<dbReference type="AlphaFoldDB" id="G0UPU8"/>
<name>G0UPU8_TRYCI</name>
<evidence type="ECO:0000256" key="1">
    <source>
        <dbReference type="SAM" id="MobiDB-lite"/>
    </source>
</evidence>
<sequence>MFSFLRKHWESGENAYLIEELISCAFSDFAPYAGAEQRQTRLVRRQADGTTTKIACEESGNWFVSVGNPYIGGLSFSTVGDFLCDLQLRLPLQRGNDVESSTKRQATSGGTSGLPFEEKSLVPVTVPYDSRNPFRYSVPPPRGPPGCCGMAEVLYSHMTGNFGVGARFGPFSLRATLAPSGSSAIDNSRMSEMNHASCVVDGSYCMPVASIASYIPSLQNLIAPGNRLTNEIANHHNRRSAYNVTVALQHPFMAVEGDTLLAFCVESSKPDKSHDDTHEDLRFLVVQTLASGNKAEKLQNSDFLSRSRSTIFQPDTNWSELGTLIGIQKSFDSKRFRLSAAAMFHDNEVDYEAAAMADVSSFFPKPAVVRLGFNKACRVAFGITSKVIDGLTMSLGVHYLEGTMRFGLEAFI</sequence>
<reference evidence="2" key="1">
    <citation type="journal article" date="2012" name="Proc. Natl. Acad. Sci. U.S.A.">
        <title>Antigenic diversity is generated by distinct evolutionary mechanisms in African trypanosome species.</title>
        <authorList>
            <person name="Jackson A.P."/>
            <person name="Berry A."/>
            <person name="Aslett M."/>
            <person name="Allison H.C."/>
            <person name="Burton P."/>
            <person name="Vavrova-Anderson J."/>
            <person name="Brown R."/>
            <person name="Browne H."/>
            <person name="Corton N."/>
            <person name="Hauser H."/>
            <person name="Gamble J."/>
            <person name="Gilderthorp R."/>
            <person name="Marcello L."/>
            <person name="McQuillan J."/>
            <person name="Otto T.D."/>
            <person name="Quail M.A."/>
            <person name="Sanders M.J."/>
            <person name="van Tonder A."/>
            <person name="Ginger M.L."/>
            <person name="Field M.C."/>
            <person name="Barry J.D."/>
            <person name="Hertz-Fowler C."/>
            <person name="Berriman M."/>
        </authorList>
    </citation>
    <scope>NUCLEOTIDE SEQUENCE</scope>
    <source>
        <strain evidence="2">IL3000</strain>
    </source>
</reference>
<gene>
    <name evidence="2" type="ORF">TCIL3000_7_2190</name>
</gene>
<feature type="region of interest" description="Disordered" evidence="1">
    <location>
        <begin position="96"/>
        <end position="115"/>
    </location>
</feature>
<dbReference type="VEuPathDB" id="TriTrypDB:TcIL3000_7_2190"/>
<proteinExistence type="predicted"/>
<dbReference type="EMBL" id="HE575320">
    <property type="protein sequence ID" value="CCC91409.1"/>
    <property type="molecule type" value="Genomic_DNA"/>
</dbReference>
<accession>G0UPU8</accession>
<evidence type="ECO:0000313" key="2">
    <source>
        <dbReference type="EMBL" id="CCC91409.1"/>
    </source>
</evidence>
<organism evidence="2">
    <name type="scientific">Trypanosoma congolense (strain IL3000)</name>
    <dbReference type="NCBI Taxonomy" id="1068625"/>
    <lineage>
        <taxon>Eukaryota</taxon>
        <taxon>Discoba</taxon>
        <taxon>Euglenozoa</taxon>
        <taxon>Kinetoplastea</taxon>
        <taxon>Metakinetoplastina</taxon>
        <taxon>Trypanosomatida</taxon>
        <taxon>Trypanosomatidae</taxon>
        <taxon>Trypanosoma</taxon>
        <taxon>Nannomonas</taxon>
    </lineage>
</organism>
<evidence type="ECO:0008006" key="3">
    <source>
        <dbReference type="Google" id="ProtNLM"/>
    </source>
</evidence>
<protein>
    <recommendedName>
        <fullName evidence="3">Mitochondrial import receptor subunit TOM40</fullName>
    </recommendedName>
</protein>